<dbReference type="EMBL" id="JAMWMR010000061">
    <property type="protein sequence ID" value="MCN9244955.1"/>
    <property type="molecule type" value="Genomic_DNA"/>
</dbReference>
<evidence type="ECO:0000259" key="1">
    <source>
        <dbReference type="Pfam" id="PF00501"/>
    </source>
</evidence>
<dbReference type="SUPFAM" id="SSF56801">
    <property type="entry name" value="Acetyl-CoA synthetase-like"/>
    <property type="match status" value="1"/>
</dbReference>
<protein>
    <submittedName>
        <fullName evidence="2">AMP-binding protein</fullName>
    </submittedName>
</protein>
<dbReference type="Pfam" id="PF00501">
    <property type="entry name" value="AMP-binding"/>
    <property type="match status" value="1"/>
</dbReference>
<dbReference type="InterPro" id="IPR020845">
    <property type="entry name" value="AMP-binding_CS"/>
</dbReference>
<keyword evidence="3" id="KW-1185">Reference proteome</keyword>
<dbReference type="InterPro" id="IPR042099">
    <property type="entry name" value="ANL_N_sf"/>
</dbReference>
<dbReference type="Gene3D" id="3.40.50.12780">
    <property type="entry name" value="N-terminal domain of ligase-like"/>
    <property type="match status" value="1"/>
</dbReference>
<dbReference type="InterPro" id="IPR050237">
    <property type="entry name" value="ATP-dep_AMP-bd_enzyme"/>
</dbReference>
<name>A0ABT0ZN07_9ACTN</name>
<comment type="caution">
    <text evidence="2">The sequence shown here is derived from an EMBL/GenBank/DDBJ whole genome shotgun (WGS) entry which is preliminary data.</text>
</comment>
<proteinExistence type="predicted"/>
<gene>
    <name evidence="2" type="ORF">NGF19_29935</name>
</gene>
<dbReference type="PANTHER" id="PTHR43767">
    <property type="entry name" value="LONG-CHAIN-FATTY-ACID--COA LIGASE"/>
    <property type="match status" value="1"/>
</dbReference>
<evidence type="ECO:0000313" key="3">
    <source>
        <dbReference type="Proteomes" id="UP001523219"/>
    </source>
</evidence>
<dbReference type="InterPro" id="IPR000873">
    <property type="entry name" value="AMP-dep_synth/lig_dom"/>
</dbReference>
<dbReference type="PROSITE" id="PS00455">
    <property type="entry name" value="AMP_BINDING"/>
    <property type="match status" value="1"/>
</dbReference>
<sequence length="195" mass="21580">MREYESPSTIRIPPQDQLATTVFRSDRPECVLFDRPTGNGWEPVTAAQFATEVRALAAGFLAAGIRPGDRVALLAATRYEWTLTDYALWTVGAVPVPIYDTSSPEQIRWVLEDSEPVATVVGTSQHRRRLEEIQENLPGLERVWQIDAGDLSRLRQEGAEVPAAQVDERRDAVRADDTATIIYTSGTTGRPKGCV</sequence>
<dbReference type="RefSeq" id="WP_252429033.1">
    <property type="nucleotide sequence ID" value="NZ_JAMWMR010000061.1"/>
</dbReference>
<feature type="domain" description="AMP-dependent synthetase/ligase" evidence="1">
    <location>
        <begin position="33"/>
        <end position="195"/>
    </location>
</feature>
<dbReference type="Proteomes" id="UP001523219">
    <property type="component" value="Unassembled WGS sequence"/>
</dbReference>
<dbReference type="PANTHER" id="PTHR43767:SF1">
    <property type="entry name" value="NONRIBOSOMAL PEPTIDE SYNTHASE PES1 (EUROFUNG)-RELATED"/>
    <property type="match status" value="1"/>
</dbReference>
<accession>A0ABT0ZN07</accession>
<feature type="non-terminal residue" evidence="2">
    <location>
        <position position="195"/>
    </location>
</feature>
<evidence type="ECO:0000313" key="2">
    <source>
        <dbReference type="EMBL" id="MCN9244955.1"/>
    </source>
</evidence>
<organism evidence="2 3">
    <name type="scientific">Streptomyces macrolidinus</name>
    <dbReference type="NCBI Taxonomy" id="2952607"/>
    <lineage>
        <taxon>Bacteria</taxon>
        <taxon>Bacillati</taxon>
        <taxon>Actinomycetota</taxon>
        <taxon>Actinomycetes</taxon>
        <taxon>Kitasatosporales</taxon>
        <taxon>Streptomycetaceae</taxon>
        <taxon>Streptomyces</taxon>
    </lineage>
</organism>
<reference evidence="2 3" key="1">
    <citation type="submission" date="2022-05" db="EMBL/GenBank/DDBJ databases">
        <title>Streptomyces sp. nov. RY43-2 isolated from soil of a peat swamp forest.</title>
        <authorList>
            <person name="Kanchanasin P."/>
            <person name="Tanasupawat S."/>
            <person name="Phongsopitanun W."/>
        </authorList>
    </citation>
    <scope>NUCLEOTIDE SEQUENCE [LARGE SCALE GENOMIC DNA]</scope>
    <source>
        <strain evidence="2 3">RY43-2</strain>
    </source>
</reference>